<dbReference type="AlphaFoldDB" id="A0A936NCY0"/>
<feature type="domain" description="ER-bound oxygenase mpaB/mpaB'/Rubber oxygenase catalytic" evidence="1">
    <location>
        <begin position="49"/>
        <end position="272"/>
    </location>
</feature>
<dbReference type="EMBL" id="JADJZA010000007">
    <property type="protein sequence ID" value="MBK9297391.1"/>
    <property type="molecule type" value="Genomic_DNA"/>
</dbReference>
<evidence type="ECO:0000259" key="1">
    <source>
        <dbReference type="Pfam" id="PF09995"/>
    </source>
</evidence>
<protein>
    <submittedName>
        <fullName evidence="2">DUF2236 domain-containing protein</fullName>
    </submittedName>
</protein>
<evidence type="ECO:0000313" key="2">
    <source>
        <dbReference type="EMBL" id="MBK9297391.1"/>
    </source>
</evidence>
<dbReference type="Proteomes" id="UP000727993">
    <property type="component" value="Unassembled WGS sequence"/>
</dbReference>
<sequence>MAARWLTQPARGAVESQLRQAFDSNRFPLERYDHPPGDPGWFGPDSVTWWAHADLSMVVGGFGSLMLQALHPLAMAGVAEHSDFKERPFERLSRTASFVVATTYGDSETAEKLCRVVRRTHRHITGVAPDGRPYDANDPALLRWVHVAEVSMFVAANAHFGRRVMTAAEVDCYYDEMAVVAEALGATRVPRSAAEVASYFVEVQPELRAGEQAEDTLRFLASPPEGDRLARSVSGMFSAAAWGLLPAWGYGLYRRPGPGPVERATVAASTRAILAALAAVTGENPVVQQAAARARATPASHQLSST</sequence>
<dbReference type="PANTHER" id="PTHR36151">
    <property type="entry name" value="BLR2777 PROTEIN"/>
    <property type="match status" value="1"/>
</dbReference>
<comment type="caution">
    <text evidence="2">The sequence shown here is derived from an EMBL/GenBank/DDBJ whole genome shotgun (WGS) entry which is preliminary data.</text>
</comment>
<dbReference type="InterPro" id="IPR018713">
    <property type="entry name" value="MPAB/Lcp_cat_dom"/>
</dbReference>
<name>A0A936NCY0_9ACTN</name>
<gene>
    <name evidence="2" type="ORF">IPN02_11280</name>
</gene>
<dbReference type="GO" id="GO:0016491">
    <property type="term" value="F:oxidoreductase activity"/>
    <property type="evidence" value="ECO:0007669"/>
    <property type="project" value="InterPro"/>
</dbReference>
<evidence type="ECO:0000313" key="3">
    <source>
        <dbReference type="Proteomes" id="UP000727993"/>
    </source>
</evidence>
<organism evidence="2 3">
    <name type="scientific">Candidatus Neomicrothrix subdominans</name>
    <dbReference type="NCBI Taxonomy" id="2954438"/>
    <lineage>
        <taxon>Bacteria</taxon>
        <taxon>Bacillati</taxon>
        <taxon>Actinomycetota</taxon>
        <taxon>Acidimicrobiia</taxon>
        <taxon>Acidimicrobiales</taxon>
        <taxon>Microthrixaceae</taxon>
        <taxon>Candidatus Neomicrothrix</taxon>
    </lineage>
</organism>
<dbReference type="Pfam" id="PF09995">
    <property type="entry name" value="MPAB_Lcp_cat"/>
    <property type="match status" value="1"/>
</dbReference>
<dbReference type="PANTHER" id="PTHR36151:SF3">
    <property type="entry name" value="ER-BOUND OXYGENASE MPAB_MPAB'_RUBBER OXYGENASE CATALYTIC DOMAIN-CONTAINING PROTEIN"/>
    <property type="match status" value="1"/>
</dbReference>
<proteinExistence type="predicted"/>
<reference evidence="2 3" key="1">
    <citation type="submission" date="2020-10" db="EMBL/GenBank/DDBJ databases">
        <title>Connecting structure to function with the recovery of over 1000 high-quality activated sludge metagenome-assembled genomes encoding full-length rRNA genes using long-read sequencing.</title>
        <authorList>
            <person name="Singleton C.M."/>
            <person name="Petriglieri F."/>
            <person name="Kristensen J.M."/>
            <person name="Kirkegaard R.H."/>
            <person name="Michaelsen T.Y."/>
            <person name="Andersen M.H."/>
            <person name="Karst S.M."/>
            <person name="Dueholm M.S."/>
            <person name="Nielsen P.H."/>
            <person name="Albertsen M."/>
        </authorList>
    </citation>
    <scope>NUCLEOTIDE SEQUENCE [LARGE SCALE GENOMIC DNA]</scope>
    <source>
        <strain evidence="2">Lyne_18-Q3-R50-59_MAXAC.006</strain>
    </source>
</reference>
<accession>A0A936NCY0</accession>